<proteinExistence type="predicted"/>
<evidence type="ECO:0000313" key="2">
    <source>
        <dbReference type="Proteomes" id="UP001283361"/>
    </source>
</evidence>
<comment type="caution">
    <text evidence="1">The sequence shown here is derived from an EMBL/GenBank/DDBJ whole genome shotgun (WGS) entry which is preliminary data.</text>
</comment>
<accession>A0AAE1BBH5</accession>
<dbReference type="EMBL" id="JAWDGP010000216">
    <property type="protein sequence ID" value="KAK3802780.1"/>
    <property type="molecule type" value="Genomic_DNA"/>
</dbReference>
<evidence type="ECO:0000313" key="1">
    <source>
        <dbReference type="EMBL" id="KAK3802780.1"/>
    </source>
</evidence>
<dbReference type="Proteomes" id="UP001283361">
    <property type="component" value="Unassembled WGS sequence"/>
</dbReference>
<protein>
    <submittedName>
        <fullName evidence="1">Uncharacterized protein</fullName>
    </submittedName>
</protein>
<gene>
    <name evidence="1" type="ORF">RRG08_012294</name>
</gene>
<keyword evidence="2" id="KW-1185">Reference proteome</keyword>
<reference evidence="1" key="1">
    <citation type="journal article" date="2023" name="G3 (Bethesda)">
        <title>A reference genome for the long-term kleptoplast-retaining sea slug Elysia crispata morphotype clarki.</title>
        <authorList>
            <person name="Eastman K.E."/>
            <person name="Pendleton A.L."/>
            <person name="Shaikh M.A."/>
            <person name="Suttiyut T."/>
            <person name="Ogas R."/>
            <person name="Tomko P."/>
            <person name="Gavelis G."/>
            <person name="Widhalm J.R."/>
            <person name="Wisecaver J.H."/>
        </authorList>
    </citation>
    <scope>NUCLEOTIDE SEQUENCE</scope>
    <source>
        <strain evidence="1">ECLA1</strain>
    </source>
</reference>
<sequence>MGVCLPLPVKKGQVYFLRDANIEDFIWSKVERPASNPITRHYANTLPDALPHCLSQMLIETRGQRKHPGRYLDVSSTRLQLWGRQETVPVNAEDKNCFISLFISTCTQLGLSEVETVPGLKTSSTHASSVFIRIPLESCQSKTKCCVLFPIRRSHATV</sequence>
<organism evidence="1 2">
    <name type="scientific">Elysia crispata</name>
    <name type="common">lettuce slug</name>
    <dbReference type="NCBI Taxonomy" id="231223"/>
    <lineage>
        <taxon>Eukaryota</taxon>
        <taxon>Metazoa</taxon>
        <taxon>Spiralia</taxon>
        <taxon>Lophotrochozoa</taxon>
        <taxon>Mollusca</taxon>
        <taxon>Gastropoda</taxon>
        <taxon>Heterobranchia</taxon>
        <taxon>Euthyneura</taxon>
        <taxon>Panpulmonata</taxon>
        <taxon>Sacoglossa</taxon>
        <taxon>Placobranchoidea</taxon>
        <taxon>Plakobranchidae</taxon>
        <taxon>Elysia</taxon>
    </lineage>
</organism>
<name>A0AAE1BBH5_9GAST</name>
<dbReference type="AlphaFoldDB" id="A0AAE1BBH5"/>